<evidence type="ECO:0000256" key="1">
    <source>
        <dbReference type="ARBA" id="ARBA00023015"/>
    </source>
</evidence>
<keyword evidence="3" id="KW-0804">Transcription</keyword>
<dbReference type="Pfam" id="PF00440">
    <property type="entry name" value="TetR_N"/>
    <property type="match status" value="1"/>
</dbReference>
<dbReference type="InterPro" id="IPR050109">
    <property type="entry name" value="HTH-type_TetR-like_transc_reg"/>
</dbReference>
<dbReference type="PANTHER" id="PTHR30055">
    <property type="entry name" value="HTH-TYPE TRANSCRIPTIONAL REGULATOR RUTR"/>
    <property type="match status" value="1"/>
</dbReference>
<evidence type="ECO:0000259" key="5">
    <source>
        <dbReference type="PROSITE" id="PS50977"/>
    </source>
</evidence>
<sequence length="186" mass="19759">MSPRPDAARSRTRILDVARDLPPETLRLNDVAHRAGVGVATVYRHFPTVHALVEALAEADLTRYSDLARRAGAEPDPLTGLELLVREGLALQLADGGLQAVFLAPQDASAAVTAVKDEVLAATAALVARAVAAGVVRDDLTPDRLRHLVCGVEHAVRLGGDRPGDREFHLGALLAGLRAVRADRPR</sequence>
<keyword evidence="7" id="KW-1185">Reference proteome</keyword>
<dbReference type="PANTHER" id="PTHR30055:SF234">
    <property type="entry name" value="HTH-TYPE TRANSCRIPTIONAL REGULATOR BETI"/>
    <property type="match status" value="1"/>
</dbReference>
<keyword evidence="2 4" id="KW-0238">DNA-binding</keyword>
<accession>A0A7Y9DM10</accession>
<keyword evidence="1" id="KW-0805">Transcription regulation</keyword>
<dbReference type="AlphaFoldDB" id="A0A7Y9DM10"/>
<gene>
    <name evidence="6" type="ORF">BJ968_002591</name>
</gene>
<dbReference type="Gene3D" id="1.10.357.10">
    <property type="entry name" value="Tetracycline Repressor, domain 2"/>
    <property type="match status" value="1"/>
</dbReference>
<dbReference type="PROSITE" id="PS50977">
    <property type="entry name" value="HTH_TETR_2"/>
    <property type="match status" value="1"/>
</dbReference>
<dbReference type="SUPFAM" id="SSF48498">
    <property type="entry name" value="Tetracyclin repressor-like, C-terminal domain"/>
    <property type="match status" value="1"/>
</dbReference>
<feature type="domain" description="HTH tetR-type" evidence="5">
    <location>
        <begin position="4"/>
        <end position="64"/>
    </location>
</feature>
<dbReference type="Pfam" id="PF21597">
    <property type="entry name" value="TetR_C_43"/>
    <property type="match status" value="1"/>
</dbReference>
<evidence type="ECO:0000256" key="4">
    <source>
        <dbReference type="PROSITE-ProRule" id="PRU00335"/>
    </source>
</evidence>
<dbReference type="GO" id="GO:0000976">
    <property type="term" value="F:transcription cis-regulatory region binding"/>
    <property type="evidence" value="ECO:0007669"/>
    <property type="project" value="TreeGrafter"/>
</dbReference>
<dbReference type="InterPro" id="IPR001647">
    <property type="entry name" value="HTH_TetR"/>
</dbReference>
<comment type="caution">
    <text evidence="6">The sequence shown here is derived from an EMBL/GenBank/DDBJ whole genome shotgun (WGS) entry which is preliminary data.</text>
</comment>
<dbReference type="InterPro" id="IPR036271">
    <property type="entry name" value="Tet_transcr_reg_TetR-rel_C_sf"/>
</dbReference>
<protein>
    <submittedName>
        <fullName evidence="6">AcrR family transcriptional regulator</fullName>
    </submittedName>
</protein>
<dbReference type="EMBL" id="JACCBB010000001">
    <property type="protein sequence ID" value="NYD23051.1"/>
    <property type="molecule type" value="Genomic_DNA"/>
</dbReference>
<dbReference type="InterPro" id="IPR009057">
    <property type="entry name" value="Homeodomain-like_sf"/>
</dbReference>
<evidence type="ECO:0000313" key="6">
    <source>
        <dbReference type="EMBL" id="NYD23051.1"/>
    </source>
</evidence>
<organism evidence="6 7">
    <name type="scientific">Kineococcus aurantiacus</name>
    <dbReference type="NCBI Taxonomy" id="37633"/>
    <lineage>
        <taxon>Bacteria</taxon>
        <taxon>Bacillati</taxon>
        <taxon>Actinomycetota</taxon>
        <taxon>Actinomycetes</taxon>
        <taxon>Kineosporiales</taxon>
        <taxon>Kineosporiaceae</taxon>
        <taxon>Kineococcus</taxon>
    </lineage>
</organism>
<dbReference type="SUPFAM" id="SSF46689">
    <property type="entry name" value="Homeodomain-like"/>
    <property type="match status" value="1"/>
</dbReference>
<feature type="DNA-binding region" description="H-T-H motif" evidence="4">
    <location>
        <begin position="27"/>
        <end position="46"/>
    </location>
</feature>
<reference evidence="6 7" key="1">
    <citation type="submission" date="2020-07" db="EMBL/GenBank/DDBJ databases">
        <title>Sequencing the genomes of 1000 actinobacteria strains.</title>
        <authorList>
            <person name="Klenk H.-P."/>
        </authorList>
    </citation>
    <scope>NUCLEOTIDE SEQUENCE [LARGE SCALE GENOMIC DNA]</scope>
    <source>
        <strain evidence="6 7">DSM 7487</strain>
    </source>
</reference>
<evidence type="ECO:0000256" key="2">
    <source>
        <dbReference type="ARBA" id="ARBA00023125"/>
    </source>
</evidence>
<name>A0A7Y9DM10_9ACTN</name>
<proteinExistence type="predicted"/>
<dbReference type="InterPro" id="IPR049445">
    <property type="entry name" value="TetR_SbtR-like_C"/>
</dbReference>
<evidence type="ECO:0000256" key="3">
    <source>
        <dbReference type="ARBA" id="ARBA00023163"/>
    </source>
</evidence>
<dbReference type="Proteomes" id="UP000521922">
    <property type="component" value="Unassembled WGS sequence"/>
</dbReference>
<dbReference type="GO" id="GO:0003700">
    <property type="term" value="F:DNA-binding transcription factor activity"/>
    <property type="evidence" value="ECO:0007669"/>
    <property type="project" value="TreeGrafter"/>
</dbReference>
<dbReference type="RefSeq" id="WP_179752496.1">
    <property type="nucleotide sequence ID" value="NZ_BAAAGN010000010.1"/>
</dbReference>
<evidence type="ECO:0000313" key="7">
    <source>
        <dbReference type="Proteomes" id="UP000521922"/>
    </source>
</evidence>